<gene>
    <name evidence="1" type="ORF">PYW08_005855</name>
</gene>
<dbReference type="EMBL" id="CM056794">
    <property type="protein sequence ID" value="KAJ8717456.1"/>
    <property type="molecule type" value="Genomic_DNA"/>
</dbReference>
<sequence length="261" mass="29261">MSRGLKLNVKNVLLGYHNFSDTLGRNDYRFLSGFTSLAGPRSTPFSRPDYECYKQDIIKTSPVNLSETVFPRKIDDIVLKRVFSEIPVTGKWLEESRSLPIVTPGAKRLPWNTAFDFYYERKKPQCPPPIQKPHSDCKEEPLKPPPPPTITPTCPANPRCYPCKLPKADPCEKRCRLYSTSTGHLVTPKWVAITARSLCSGCDKCEPKKSDQKTNCPPIPPPPECPKCDPTPETCEPQKCGGHTETCPEKSKPKKKCPGCD</sequence>
<proteinExistence type="predicted"/>
<accession>A0ACC2QJT6</accession>
<comment type="caution">
    <text evidence="1">The sequence shown here is derived from an EMBL/GenBank/DDBJ whole genome shotgun (WGS) entry which is preliminary data.</text>
</comment>
<protein>
    <submittedName>
        <fullName evidence="1">Uncharacterized protein</fullName>
    </submittedName>
</protein>
<name>A0ACC2QJT6_9NEOP</name>
<keyword evidence="2" id="KW-1185">Reference proteome</keyword>
<evidence type="ECO:0000313" key="1">
    <source>
        <dbReference type="EMBL" id="KAJ8717456.1"/>
    </source>
</evidence>
<dbReference type="Proteomes" id="UP001231649">
    <property type="component" value="Chromosome 18"/>
</dbReference>
<organism evidence="1 2">
    <name type="scientific">Mythimna loreyi</name>
    <dbReference type="NCBI Taxonomy" id="667449"/>
    <lineage>
        <taxon>Eukaryota</taxon>
        <taxon>Metazoa</taxon>
        <taxon>Ecdysozoa</taxon>
        <taxon>Arthropoda</taxon>
        <taxon>Hexapoda</taxon>
        <taxon>Insecta</taxon>
        <taxon>Pterygota</taxon>
        <taxon>Neoptera</taxon>
        <taxon>Endopterygota</taxon>
        <taxon>Lepidoptera</taxon>
        <taxon>Glossata</taxon>
        <taxon>Ditrysia</taxon>
        <taxon>Noctuoidea</taxon>
        <taxon>Noctuidae</taxon>
        <taxon>Noctuinae</taxon>
        <taxon>Hadenini</taxon>
        <taxon>Mythimna</taxon>
    </lineage>
</organism>
<evidence type="ECO:0000313" key="2">
    <source>
        <dbReference type="Proteomes" id="UP001231649"/>
    </source>
</evidence>
<reference evidence="1" key="1">
    <citation type="submission" date="2023-03" db="EMBL/GenBank/DDBJ databases">
        <title>Chromosome-level genomes of two armyworms, Mythimna separata and Mythimna loreyi, provide insights into the biosynthesis and reception of sex pheromones.</title>
        <authorList>
            <person name="Zhao H."/>
        </authorList>
    </citation>
    <scope>NUCLEOTIDE SEQUENCE</scope>
    <source>
        <strain evidence="1">BeijingLab</strain>
    </source>
</reference>